<keyword evidence="3" id="KW-1185">Reference proteome</keyword>
<evidence type="ECO:0000313" key="3">
    <source>
        <dbReference type="Proteomes" id="UP000009168"/>
    </source>
</evidence>
<keyword evidence="1 2" id="KW-0812">Transmembrane</keyword>
<accession>W7XKL2</accession>
<evidence type="ECO:0000313" key="2">
    <source>
        <dbReference type="EMBL" id="EWS76636.1"/>
    </source>
</evidence>
<dbReference type="RefSeq" id="XP_012650804.1">
    <property type="nucleotide sequence ID" value="XM_012795350.1"/>
</dbReference>
<dbReference type="InParanoid" id="W7XKL2"/>
<dbReference type="KEGG" id="tet:TTHERM_000198389"/>
<protein>
    <submittedName>
        <fullName evidence="2">Transmembrane protein, putative</fullName>
    </submittedName>
</protein>
<gene>
    <name evidence="2" type="ORF">TTHERM_000198389</name>
</gene>
<dbReference type="PANTHER" id="PTHR11319:SF35">
    <property type="entry name" value="OUTER MEMBRANE PROTEIN PMPC-RELATED"/>
    <property type="match status" value="1"/>
</dbReference>
<dbReference type="EMBL" id="GG662857">
    <property type="protein sequence ID" value="EWS76636.1"/>
    <property type="molecule type" value="Genomic_DNA"/>
</dbReference>
<reference evidence="3" key="1">
    <citation type="journal article" date="2006" name="PLoS Biol.">
        <title>Macronuclear genome sequence of the ciliate Tetrahymena thermophila, a model eukaryote.</title>
        <authorList>
            <person name="Eisen J.A."/>
            <person name="Coyne R.S."/>
            <person name="Wu M."/>
            <person name="Wu D."/>
            <person name="Thiagarajan M."/>
            <person name="Wortman J.R."/>
            <person name="Badger J.H."/>
            <person name="Ren Q."/>
            <person name="Amedeo P."/>
            <person name="Jones K.M."/>
            <person name="Tallon L.J."/>
            <person name="Delcher A.L."/>
            <person name="Salzberg S.L."/>
            <person name="Silva J.C."/>
            <person name="Haas B.J."/>
            <person name="Majoros W.H."/>
            <person name="Farzad M."/>
            <person name="Carlton J.M."/>
            <person name="Smith R.K. Jr."/>
            <person name="Garg J."/>
            <person name="Pearlman R.E."/>
            <person name="Karrer K.M."/>
            <person name="Sun L."/>
            <person name="Manning G."/>
            <person name="Elde N.C."/>
            <person name="Turkewitz A.P."/>
            <person name="Asai D.J."/>
            <person name="Wilkes D.E."/>
            <person name="Wang Y."/>
            <person name="Cai H."/>
            <person name="Collins K."/>
            <person name="Stewart B.A."/>
            <person name="Lee S.R."/>
            <person name="Wilamowska K."/>
            <person name="Weinberg Z."/>
            <person name="Ruzzo W.L."/>
            <person name="Wloga D."/>
            <person name="Gaertig J."/>
            <person name="Frankel J."/>
            <person name="Tsao C.-C."/>
            <person name="Gorovsky M.A."/>
            <person name="Keeling P.J."/>
            <person name="Waller R.F."/>
            <person name="Patron N.J."/>
            <person name="Cherry J.M."/>
            <person name="Stover N.A."/>
            <person name="Krieger C.J."/>
            <person name="del Toro C."/>
            <person name="Ryder H.F."/>
            <person name="Williamson S.C."/>
            <person name="Barbeau R.A."/>
            <person name="Hamilton E.P."/>
            <person name="Orias E."/>
        </authorList>
    </citation>
    <scope>NUCLEOTIDE SEQUENCE [LARGE SCALE GENOMIC DNA]</scope>
    <source>
        <strain evidence="3">SB210</strain>
    </source>
</reference>
<feature type="transmembrane region" description="Helical" evidence="1">
    <location>
        <begin position="43"/>
        <end position="62"/>
    </location>
</feature>
<sequence length="232" mass="27463">MVFCTKQIEYKVKSYYWDLTRSQARASLVIFLNLIRVSPQLKAQFLLLFMFIYLIFLIKVSPYQRQQLNNIDQLSCKLVITSIFIIQMILLTDNLLFQQLLQNILIAINMSFLAILLLLIIQRPIPYDKNNLNILQKFQVFISKFIPNSIYQLTYQKQINLLRINYLWKIVQNSLRQVIGIEANLKNQKWYLQSKLAQQSQFKVRSPIINQGITNSSFKQAVEKHNLDKNLK</sequence>
<keyword evidence="1" id="KW-1133">Transmembrane helix</keyword>
<name>W7XKL2_TETTS</name>
<feature type="transmembrane region" description="Helical" evidence="1">
    <location>
        <begin position="104"/>
        <end position="121"/>
    </location>
</feature>
<dbReference type="Proteomes" id="UP000009168">
    <property type="component" value="Unassembled WGS sequence"/>
</dbReference>
<dbReference type="AlphaFoldDB" id="W7XKL2"/>
<organism evidence="2 3">
    <name type="scientific">Tetrahymena thermophila (strain SB210)</name>
    <dbReference type="NCBI Taxonomy" id="312017"/>
    <lineage>
        <taxon>Eukaryota</taxon>
        <taxon>Sar</taxon>
        <taxon>Alveolata</taxon>
        <taxon>Ciliophora</taxon>
        <taxon>Intramacronucleata</taxon>
        <taxon>Oligohymenophorea</taxon>
        <taxon>Hymenostomatida</taxon>
        <taxon>Tetrahymenina</taxon>
        <taxon>Tetrahymenidae</taxon>
        <taxon>Tetrahymena</taxon>
    </lineage>
</organism>
<dbReference type="GeneID" id="24437793"/>
<evidence type="ECO:0000256" key="1">
    <source>
        <dbReference type="SAM" id="Phobius"/>
    </source>
</evidence>
<dbReference type="PANTHER" id="PTHR11319">
    <property type="entry name" value="G PROTEIN-COUPLED RECEPTOR-RELATED"/>
    <property type="match status" value="1"/>
</dbReference>
<keyword evidence="1" id="KW-0472">Membrane</keyword>
<proteinExistence type="predicted"/>
<feature type="transmembrane region" description="Helical" evidence="1">
    <location>
        <begin position="74"/>
        <end position="92"/>
    </location>
</feature>